<dbReference type="AlphaFoldDB" id="A0A550D0L6"/>
<comment type="caution">
    <text evidence="2">The sequence shown here is derived from an EMBL/GenBank/DDBJ whole genome shotgun (WGS) entry which is preliminary data.</text>
</comment>
<proteinExistence type="predicted"/>
<name>A0A550D0L6_9AGAR</name>
<gene>
    <name evidence="2" type="ORF">BD626DRAFT_477916</name>
</gene>
<evidence type="ECO:0000313" key="2">
    <source>
        <dbReference type="EMBL" id="TRM70578.1"/>
    </source>
</evidence>
<reference evidence="2 3" key="1">
    <citation type="journal article" date="2019" name="New Phytol.">
        <title>Comparative genomics reveals unique wood-decay strategies and fruiting body development in the Schizophyllaceae.</title>
        <authorList>
            <person name="Almasi E."/>
            <person name="Sahu N."/>
            <person name="Krizsan K."/>
            <person name="Balint B."/>
            <person name="Kovacs G.M."/>
            <person name="Kiss B."/>
            <person name="Cseklye J."/>
            <person name="Drula E."/>
            <person name="Henrissat B."/>
            <person name="Nagy I."/>
            <person name="Chovatia M."/>
            <person name="Adam C."/>
            <person name="LaButti K."/>
            <person name="Lipzen A."/>
            <person name="Riley R."/>
            <person name="Grigoriev I.V."/>
            <person name="Nagy L.G."/>
        </authorList>
    </citation>
    <scope>NUCLEOTIDE SEQUENCE [LARGE SCALE GENOMIC DNA]</scope>
    <source>
        <strain evidence="2 3">NL-1724</strain>
    </source>
</reference>
<feature type="region of interest" description="Disordered" evidence="1">
    <location>
        <begin position="1"/>
        <end position="21"/>
    </location>
</feature>
<feature type="region of interest" description="Disordered" evidence="1">
    <location>
        <begin position="55"/>
        <end position="100"/>
    </location>
</feature>
<accession>A0A550D0L6</accession>
<sequence>MQKRHVRAQQPTHRHLQDLECDPKYVSPSHVALRLLTSPSGMAVDNDKLMERAKAAQVATTASPARSKATASPAKGTPGRPSTSSYADSPGRPSPRGARA</sequence>
<keyword evidence="3" id="KW-1185">Reference proteome</keyword>
<evidence type="ECO:0000313" key="3">
    <source>
        <dbReference type="Proteomes" id="UP000320762"/>
    </source>
</evidence>
<organism evidence="2 3">
    <name type="scientific">Schizophyllum amplum</name>
    <dbReference type="NCBI Taxonomy" id="97359"/>
    <lineage>
        <taxon>Eukaryota</taxon>
        <taxon>Fungi</taxon>
        <taxon>Dikarya</taxon>
        <taxon>Basidiomycota</taxon>
        <taxon>Agaricomycotina</taxon>
        <taxon>Agaricomycetes</taxon>
        <taxon>Agaricomycetidae</taxon>
        <taxon>Agaricales</taxon>
        <taxon>Schizophyllaceae</taxon>
        <taxon>Schizophyllum</taxon>
    </lineage>
</organism>
<evidence type="ECO:0000256" key="1">
    <source>
        <dbReference type="SAM" id="MobiDB-lite"/>
    </source>
</evidence>
<dbReference type="Proteomes" id="UP000320762">
    <property type="component" value="Unassembled WGS sequence"/>
</dbReference>
<dbReference type="EMBL" id="VDMD01000001">
    <property type="protein sequence ID" value="TRM70578.1"/>
    <property type="molecule type" value="Genomic_DNA"/>
</dbReference>
<protein>
    <submittedName>
        <fullName evidence="2">Uncharacterized protein</fullName>
    </submittedName>
</protein>